<organism evidence="11 12">
    <name type="scientific">Calocera cornea HHB12733</name>
    <dbReference type="NCBI Taxonomy" id="1353952"/>
    <lineage>
        <taxon>Eukaryota</taxon>
        <taxon>Fungi</taxon>
        <taxon>Dikarya</taxon>
        <taxon>Basidiomycota</taxon>
        <taxon>Agaricomycotina</taxon>
        <taxon>Dacrymycetes</taxon>
        <taxon>Dacrymycetales</taxon>
        <taxon>Dacrymycetaceae</taxon>
        <taxon>Calocera</taxon>
    </lineage>
</organism>
<feature type="compositionally biased region" description="Basic and acidic residues" evidence="8">
    <location>
        <begin position="398"/>
        <end position="407"/>
    </location>
</feature>
<dbReference type="InterPro" id="IPR045316">
    <property type="entry name" value="Msc2-like"/>
</dbReference>
<dbReference type="NCBIfam" id="TIGR01297">
    <property type="entry name" value="CDF"/>
    <property type="match status" value="2"/>
</dbReference>
<feature type="transmembrane region" description="Helical" evidence="9">
    <location>
        <begin position="20"/>
        <end position="40"/>
    </location>
</feature>
<feature type="domain" description="Cation efflux protein transmembrane" evidence="10">
    <location>
        <begin position="1"/>
        <end position="123"/>
    </location>
</feature>
<evidence type="ECO:0000256" key="9">
    <source>
        <dbReference type="SAM" id="Phobius"/>
    </source>
</evidence>
<keyword evidence="5 9" id="KW-1133">Transmembrane helix</keyword>
<evidence type="ECO:0000256" key="5">
    <source>
        <dbReference type="ARBA" id="ARBA00022989"/>
    </source>
</evidence>
<evidence type="ECO:0000256" key="6">
    <source>
        <dbReference type="ARBA" id="ARBA00023065"/>
    </source>
</evidence>
<reference evidence="11 12" key="1">
    <citation type="journal article" date="2016" name="Mol. Biol. Evol.">
        <title>Comparative Genomics of Early-Diverging Mushroom-Forming Fungi Provides Insights into the Origins of Lignocellulose Decay Capabilities.</title>
        <authorList>
            <person name="Nagy L.G."/>
            <person name="Riley R."/>
            <person name="Tritt A."/>
            <person name="Adam C."/>
            <person name="Daum C."/>
            <person name="Floudas D."/>
            <person name="Sun H."/>
            <person name="Yadav J.S."/>
            <person name="Pangilinan J."/>
            <person name="Larsson K.H."/>
            <person name="Matsuura K."/>
            <person name="Barry K."/>
            <person name="Labutti K."/>
            <person name="Kuo R."/>
            <person name="Ohm R.A."/>
            <person name="Bhattacharya S.S."/>
            <person name="Shirouzu T."/>
            <person name="Yoshinaga Y."/>
            <person name="Martin F.M."/>
            <person name="Grigoriev I.V."/>
            <person name="Hibbett D.S."/>
        </authorList>
    </citation>
    <scope>NUCLEOTIDE SEQUENCE [LARGE SCALE GENOMIC DNA]</scope>
    <source>
        <strain evidence="11 12">HHB12733</strain>
    </source>
</reference>
<feature type="region of interest" description="Disordered" evidence="8">
    <location>
        <begin position="369"/>
        <end position="423"/>
    </location>
</feature>
<evidence type="ECO:0000259" key="10">
    <source>
        <dbReference type="Pfam" id="PF01545"/>
    </source>
</evidence>
<evidence type="ECO:0000256" key="7">
    <source>
        <dbReference type="ARBA" id="ARBA00023136"/>
    </source>
</evidence>
<keyword evidence="4 9" id="KW-0812">Transmembrane</keyword>
<dbReference type="Gene3D" id="1.20.1510.10">
    <property type="entry name" value="Cation efflux protein transmembrane domain"/>
    <property type="match status" value="2"/>
</dbReference>
<evidence type="ECO:0000256" key="4">
    <source>
        <dbReference type="ARBA" id="ARBA00022692"/>
    </source>
</evidence>
<name>A0A165ENZ6_9BASI</name>
<dbReference type="GO" id="GO:0016020">
    <property type="term" value="C:membrane"/>
    <property type="evidence" value="ECO:0007669"/>
    <property type="project" value="UniProtKB-SubCell"/>
</dbReference>
<feature type="domain" description="Cation efflux protein transmembrane" evidence="10">
    <location>
        <begin position="413"/>
        <end position="484"/>
    </location>
</feature>
<keyword evidence="3" id="KW-0813">Transport</keyword>
<comment type="subcellular location">
    <subcellularLocation>
        <location evidence="1">Membrane</location>
        <topology evidence="1">Multi-pass membrane protein</topology>
    </subcellularLocation>
</comment>
<accession>A0A165ENZ6</accession>
<dbReference type="GO" id="GO:0031410">
    <property type="term" value="C:cytoplasmic vesicle"/>
    <property type="evidence" value="ECO:0007669"/>
    <property type="project" value="TreeGrafter"/>
</dbReference>
<feature type="transmembrane region" description="Helical" evidence="9">
    <location>
        <begin position="61"/>
        <end position="80"/>
    </location>
</feature>
<dbReference type="STRING" id="1353952.A0A165ENZ6"/>
<dbReference type="GO" id="GO:0006882">
    <property type="term" value="P:intracellular zinc ion homeostasis"/>
    <property type="evidence" value="ECO:0007669"/>
    <property type="project" value="InterPro"/>
</dbReference>
<dbReference type="InterPro" id="IPR027469">
    <property type="entry name" value="Cation_efflux_TMD_sf"/>
</dbReference>
<keyword evidence="6" id="KW-0406">Ion transport</keyword>
<feature type="compositionally biased region" description="Basic and acidic residues" evidence="8">
    <location>
        <begin position="134"/>
        <end position="242"/>
    </location>
</feature>
<dbReference type="PANTHER" id="PTHR45755">
    <property type="match status" value="1"/>
</dbReference>
<evidence type="ECO:0000256" key="1">
    <source>
        <dbReference type="ARBA" id="ARBA00004141"/>
    </source>
</evidence>
<keyword evidence="12" id="KW-1185">Reference proteome</keyword>
<feature type="transmembrane region" description="Helical" evidence="9">
    <location>
        <begin position="428"/>
        <end position="448"/>
    </location>
</feature>
<dbReference type="Proteomes" id="UP000076842">
    <property type="component" value="Unassembled WGS sequence"/>
</dbReference>
<dbReference type="SUPFAM" id="SSF161111">
    <property type="entry name" value="Cation efflux protein transmembrane domain-like"/>
    <property type="match status" value="2"/>
</dbReference>
<dbReference type="GO" id="GO:1904257">
    <property type="term" value="P:zinc ion import into Golgi lumen"/>
    <property type="evidence" value="ECO:0007669"/>
    <property type="project" value="TreeGrafter"/>
</dbReference>
<evidence type="ECO:0000313" key="11">
    <source>
        <dbReference type="EMBL" id="KZT55246.1"/>
    </source>
</evidence>
<protein>
    <submittedName>
        <fullName evidence="11">Cation efflux protein</fullName>
    </submittedName>
</protein>
<dbReference type="InterPro" id="IPR002524">
    <property type="entry name" value="Cation_efflux"/>
</dbReference>
<gene>
    <name evidence="11" type="ORF">CALCODRAFT_357018</name>
</gene>
<dbReference type="InterPro" id="IPR002395">
    <property type="entry name" value="Kininogen"/>
</dbReference>
<evidence type="ECO:0000256" key="8">
    <source>
        <dbReference type="SAM" id="MobiDB-lite"/>
    </source>
</evidence>
<dbReference type="PRINTS" id="PR00334">
    <property type="entry name" value="KININOGEN"/>
</dbReference>
<feature type="transmembrane region" description="Helical" evidence="9">
    <location>
        <begin position="460"/>
        <end position="478"/>
    </location>
</feature>
<feature type="compositionally biased region" description="Basic residues" evidence="8">
    <location>
        <begin position="115"/>
        <end position="133"/>
    </location>
</feature>
<dbReference type="InterPro" id="IPR058533">
    <property type="entry name" value="Cation_efflux_TM"/>
</dbReference>
<feature type="transmembrane region" description="Helical" evidence="9">
    <location>
        <begin position="92"/>
        <end position="111"/>
    </location>
</feature>
<sequence>MGVQMLYGVWTNSLGLISDAIHMAFDCLSIALGLTASVMAKWRPNSTFTYGYGRIETLSGFANGVFLILISVFIVFEAVQRLLDPPEMNTNQLLLVSSLGLAVNLFGMFATGGHAHHHHGHSHGHDHHHAMHPHSHEGHQHQHQHDHDHEHGHSHEGYDHGHSHAHENGHKHEHEHAYGKHENGHAGHGHAHSEEHEHEHGHGPGPGHDHAEMHERDHDHVHDEKCNHEREHEHEHEHDHHDHSHRNGHAHSHDHSPAPHSHSHTHTPTRTHESPGMDSDISALDDSPTPARPHHTHRPASLNLGNGRPTPPATILVNGGAHSPILSPDSARTETETGSGLDTPIVLSPPMEVSHFLKTPRVPSFQMHEEEHAHDHDRDHDHDHNHDHDHGHKHGHKHGEDEHDQQHARSSGHGHGHDHGHSHNMRGVFLHVMADTLGSVGVIVSTLLIKFYRWNGFDPIASIFIAILIAASVIPLVIDAGQVLALDVGSEQEADIRQALSELSSVEGLASYSAARFWPKDAVTLIGTIHIQLTANAASRDPGGPHSVQKAGYADLERVVRRVENVLKGKLDGLEELSVQVEGSIGQPFCSCRPKLLAS</sequence>
<dbReference type="GO" id="GO:0005385">
    <property type="term" value="F:zinc ion transmembrane transporter activity"/>
    <property type="evidence" value="ECO:0007669"/>
    <property type="project" value="InterPro"/>
</dbReference>
<dbReference type="InParanoid" id="A0A165ENZ6"/>
<dbReference type="AlphaFoldDB" id="A0A165ENZ6"/>
<proteinExistence type="inferred from homology"/>
<evidence type="ECO:0000313" key="12">
    <source>
        <dbReference type="Proteomes" id="UP000076842"/>
    </source>
</evidence>
<evidence type="ECO:0000256" key="3">
    <source>
        <dbReference type="ARBA" id="ARBA00022448"/>
    </source>
</evidence>
<evidence type="ECO:0000256" key="2">
    <source>
        <dbReference type="ARBA" id="ARBA00008873"/>
    </source>
</evidence>
<dbReference type="EMBL" id="KV423998">
    <property type="protein sequence ID" value="KZT55246.1"/>
    <property type="molecule type" value="Genomic_DNA"/>
</dbReference>
<keyword evidence="7 9" id="KW-0472">Membrane</keyword>
<dbReference type="OrthoDB" id="78669at2759"/>
<feature type="region of interest" description="Disordered" evidence="8">
    <location>
        <begin position="115"/>
        <end position="348"/>
    </location>
</feature>
<dbReference type="PANTHER" id="PTHR45755:SF4">
    <property type="entry name" value="ZINC TRANSPORTER 7"/>
    <property type="match status" value="1"/>
</dbReference>
<feature type="compositionally biased region" description="Basic and acidic residues" evidence="8">
    <location>
        <begin position="369"/>
        <end position="390"/>
    </location>
</feature>
<dbReference type="GO" id="GO:0005794">
    <property type="term" value="C:Golgi apparatus"/>
    <property type="evidence" value="ECO:0007669"/>
    <property type="project" value="TreeGrafter"/>
</dbReference>
<dbReference type="Pfam" id="PF01545">
    <property type="entry name" value="Cation_efflux"/>
    <property type="match status" value="2"/>
</dbReference>
<comment type="similarity">
    <text evidence="2">Belongs to the cation diffusion facilitator (CDF) transporter (TC 2.A.4) family. SLC30A subfamily.</text>
</comment>